<accession>A0ABU8GMQ6</accession>
<keyword evidence="2" id="KW-1185">Reference proteome</keyword>
<gene>
    <name evidence="1" type="ORF">WB403_35715</name>
</gene>
<dbReference type="EMBL" id="JBBAYM010000029">
    <property type="protein sequence ID" value="MEI5614491.1"/>
    <property type="molecule type" value="Genomic_DNA"/>
</dbReference>
<protein>
    <submittedName>
        <fullName evidence="1">Uncharacterized protein</fullName>
    </submittedName>
</protein>
<proteinExistence type="predicted"/>
<name>A0ABU8GMQ6_9ACTN</name>
<evidence type="ECO:0000313" key="2">
    <source>
        <dbReference type="Proteomes" id="UP001365781"/>
    </source>
</evidence>
<dbReference type="RefSeq" id="WP_336538582.1">
    <property type="nucleotide sequence ID" value="NZ_JBBAYL010000001.1"/>
</dbReference>
<organism evidence="1 2">
    <name type="scientific">Streptomyces brasiliscabiei</name>
    <dbReference type="NCBI Taxonomy" id="2736302"/>
    <lineage>
        <taxon>Bacteria</taxon>
        <taxon>Bacillati</taxon>
        <taxon>Actinomycetota</taxon>
        <taxon>Actinomycetes</taxon>
        <taxon>Kitasatosporales</taxon>
        <taxon>Streptomycetaceae</taxon>
        <taxon>Streptomyces</taxon>
    </lineage>
</organism>
<comment type="caution">
    <text evidence="1">The sequence shown here is derived from an EMBL/GenBank/DDBJ whole genome shotgun (WGS) entry which is preliminary data.</text>
</comment>
<evidence type="ECO:0000313" key="1">
    <source>
        <dbReference type="EMBL" id="MEI5614491.1"/>
    </source>
</evidence>
<dbReference type="Proteomes" id="UP001365781">
    <property type="component" value="Unassembled WGS sequence"/>
</dbReference>
<sequence length="81" mass="9057">MSVQIEFNDHSRPAVRLDDGPVSKTEGRSYFYTVTSYGAVIVYQRVHAMKRGQVVDSSEYQQVAMYGPSAWFSTHGDPIPG</sequence>
<reference evidence="1 2" key="1">
    <citation type="submission" date="2024-03" db="EMBL/GenBank/DDBJ databases">
        <title>First Report of Pectobacterium brasiliscabiei causing potato scab in china.</title>
        <authorList>
            <person name="Handique U."/>
        </authorList>
    </citation>
    <scope>NUCLEOTIDE SEQUENCE [LARGE SCALE GENOMIC DNA]</scope>
    <source>
        <strain evidence="1 2">ZRIMU1503</strain>
    </source>
</reference>